<dbReference type="Pfam" id="PF04303">
    <property type="entry name" value="PrpF"/>
    <property type="match status" value="1"/>
</dbReference>
<keyword evidence="4" id="KW-1185">Reference proteome</keyword>
<keyword evidence="2 3" id="KW-0413">Isomerase</keyword>
<protein>
    <submittedName>
        <fullName evidence="3">4-oxalomesaconate tautomerase</fullName>
        <ecNumber evidence="3">5.3.2.8</ecNumber>
    </submittedName>
</protein>
<dbReference type="NCBIfam" id="NF033377">
    <property type="entry name" value="OMA_tautomer"/>
    <property type="match status" value="1"/>
</dbReference>
<dbReference type="GO" id="GO:0016853">
    <property type="term" value="F:isomerase activity"/>
    <property type="evidence" value="ECO:0007669"/>
    <property type="project" value="UniProtKB-KW"/>
</dbReference>
<dbReference type="Gene3D" id="3.10.310.10">
    <property type="entry name" value="Diaminopimelate Epimerase, Chain A, domain 1"/>
    <property type="match status" value="2"/>
</dbReference>
<evidence type="ECO:0000256" key="1">
    <source>
        <dbReference type="ARBA" id="ARBA00007673"/>
    </source>
</evidence>
<dbReference type="EC" id="5.3.2.8" evidence="3"/>
<dbReference type="PANTHER" id="PTHR43709">
    <property type="entry name" value="ACONITATE ISOMERASE-RELATED"/>
    <property type="match status" value="1"/>
</dbReference>
<evidence type="ECO:0000313" key="3">
    <source>
        <dbReference type="EMBL" id="MBD2603521.1"/>
    </source>
</evidence>
<evidence type="ECO:0000256" key="2">
    <source>
        <dbReference type="ARBA" id="ARBA00023235"/>
    </source>
</evidence>
<accession>A0ABR8GJF9</accession>
<dbReference type="EMBL" id="JACJTA010000004">
    <property type="protein sequence ID" value="MBD2603521.1"/>
    <property type="molecule type" value="Genomic_DNA"/>
</dbReference>
<organism evidence="3 4">
    <name type="scientific">Scytonema hofmannii FACHB-248</name>
    <dbReference type="NCBI Taxonomy" id="1842502"/>
    <lineage>
        <taxon>Bacteria</taxon>
        <taxon>Bacillati</taxon>
        <taxon>Cyanobacteriota</taxon>
        <taxon>Cyanophyceae</taxon>
        <taxon>Nostocales</taxon>
        <taxon>Scytonemataceae</taxon>
        <taxon>Scytonema</taxon>
    </lineage>
</organism>
<dbReference type="PANTHER" id="PTHR43709:SF2">
    <property type="entry name" value="DUF453 DOMAIN PROTEIN (AFU_ORTHOLOGUE AFUA_6G00360)"/>
    <property type="match status" value="1"/>
</dbReference>
<comment type="caution">
    <text evidence="3">The sequence shown here is derived from an EMBL/GenBank/DDBJ whole genome shotgun (WGS) entry which is preliminary data.</text>
</comment>
<dbReference type="InterPro" id="IPR007400">
    <property type="entry name" value="PrpF-like"/>
</dbReference>
<dbReference type="Proteomes" id="UP000660380">
    <property type="component" value="Unassembled WGS sequence"/>
</dbReference>
<gene>
    <name evidence="3" type="ORF">H6G81_02985</name>
</gene>
<comment type="similarity">
    <text evidence="1">Belongs to the PrpF family.</text>
</comment>
<dbReference type="InterPro" id="IPR047687">
    <property type="entry name" value="OMA_tautomer-like"/>
</dbReference>
<proteinExistence type="inferred from homology"/>
<reference evidence="3 4" key="1">
    <citation type="journal article" date="2020" name="ISME J.">
        <title>Comparative genomics reveals insights into cyanobacterial evolution and habitat adaptation.</title>
        <authorList>
            <person name="Chen M.Y."/>
            <person name="Teng W.K."/>
            <person name="Zhao L."/>
            <person name="Hu C.X."/>
            <person name="Zhou Y.K."/>
            <person name="Han B.P."/>
            <person name="Song L.R."/>
            <person name="Shu W.S."/>
        </authorList>
    </citation>
    <scope>NUCLEOTIDE SEQUENCE [LARGE SCALE GENOMIC DNA]</scope>
    <source>
        <strain evidence="3 4">FACHB-248</strain>
    </source>
</reference>
<dbReference type="SUPFAM" id="SSF54506">
    <property type="entry name" value="Diaminopimelate epimerase-like"/>
    <property type="match status" value="2"/>
</dbReference>
<sequence length="360" mass="37670">MQIAIPCLFIRGGTSRGPYFLKTDLPADEVTRDKVLLAVMGSPDERQIDGIGGATTLTSKIAVLSASNHPWADVDFLFAQVSVAQAKVDLQPSCGNMLAGVGPAAIEMGLIAAVDGKTVVKIHAVNTGALIEAVVHTPGGRVTYDGDTAIDGVPGTAAPILLNFMEIVGSKTGKLFPTGHRREEIEGIDVTCIDVAIPIAIARADALGKTGYETKVELDADTAFFERIERIRRIAGERMGLGNVAGSVIPKFAIIAPPRYGGNVTSRYFVPDSCHSAYAVTGAICVGCCSLIKGSVADGVATVTGSLEETVVIEHPSGKISVSLVTKTNDSSIIVERAGVVRTARLLFSGYVHVPASLWN</sequence>
<evidence type="ECO:0000313" key="4">
    <source>
        <dbReference type="Proteomes" id="UP000660380"/>
    </source>
</evidence>
<dbReference type="RefSeq" id="WP_038298154.1">
    <property type="nucleotide sequence ID" value="NZ_JACJTA010000004.1"/>
</dbReference>
<name>A0ABR8GJF9_9CYAN</name>